<dbReference type="InterPro" id="IPR036249">
    <property type="entry name" value="Thioredoxin-like_sf"/>
</dbReference>
<evidence type="ECO:0000256" key="3">
    <source>
        <dbReference type="ARBA" id="ARBA00023004"/>
    </source>
</evidence>
<dbReference type="AlphaFoldDB" id="A0A848H9X3"/>
<dbReference type="PANTHER" id="PTHR43578:SF3">
    <property type="entry name" value="NADH-QUINONE OXIDOREDUCTASE SUBUNIT F"/>
    <property type="match status" value="1"/>
</dbReference>
<comment type="caution">
    <text evidence="5">The sequence shown here is derived from an EMBL/GenBank/DDBJ whole genome shotgun (WGS) entry which is preliminary data.</text>
</comment>
<dbReference type="PANTHER" id="PTHR43578">
    <property type="entry name" value="NADH-QUINONE OXIDOREDUCTASE SUBUNIT F"/>
    <property type="match status" value="1"/>
</dbReference>
<comment type="cofactor">
    <cofactor evidence="1">
        <name>FMN</name>
        <dbReference type="ChEBI" id="CHEBI:58210"/>
    </cofactor>
</comment>
<reference evidence="5 6" key="1">
    <citation type="submission" date="2020-04" db="EMBL/GenBank/DDBJ databases">
        <title>Ramlibacter sp. G-1-2-2 isolated from soil.</title>
        <authorList>
            <person name="Dahal R.H."/>
        </authorList>
    </citation>
    <scope>NUCLEOTIDE SEQUENCE [LARGE SCALE GENOMIC DNA]</scope>
    <source>
        <strain evidence="5 6">G-1-2-2</strain>
    </source>
</reference>
<evidence type="ECO:0008006" key="7">
    <source>
        <dbReference type="Google" id="ProtNLM"/>
    </source>
</evidence>
<dbReference type="GO" id="GO:0051536">
    <property type="term" value="F:iron-sulfur cluster binding"/>
    <property type="evidence" value="ECO:0007669"/>
    <property type="project" value="UniProtKB-KW"/>
</dbReference>
<dbReference type="EMBL" id="JABBFX010000001">
    <property type="protein sequence ID" value="NML45283.1"/>
    <property type="molecule type" value="Genomic_DNA"/>
</dbReference>
<evidence type="ECO:0000256" key="2">
    <source>
        <dbReference type="ARBA" id="ARBA00022723"/>
    </source>
</evidence>
<evidence type="ECO:0000256" key="1">
    <source>
        <dbReference type="ARBA" id="ARBA00001917"/>
    </source>
</evidence>
<organism evidence="5 6">
    <name type="scientific">Ramlibacter agri</name>
    <dbReference type="NCBI Taxonomy" id="2728837"/>
    <lineage>
        <taxon>Bacteria</taxon>
        <taxon>Pseudomonadati</taxon>
        <taxon>Pseudomonadota</taxon>
        <taxon>Betaproteobacteria</taxon>
        <taxon>Burkholderiales</taxon>
        <taxon>Comamonadaceae</taxon>
        <taxon>Ramlibacter</taxon>
    </lineage>
</organism>
<keyword evidence="3" id="KW-0408">Iron</keyword>
<gene>
    <name evidence="5" type="ORF">HHL11_16135</name>
</gene>
<dbReference type="Gene3D" id="3.40.30.10">
    <property type="entry name" value="Glutaredoxin"/>
    <property type="match status" value="1"/>
</dbReference>
<keyword evidence="6" id="KW-1185">Reference proteome</keyword>
<dbReference type="Proteomes" id="UP000541185">
    <property type="component" value="Unassembled WGS sequence"/>
</dbReference>
<protein>
    <recommendedName>
        <fullName evidence="7">NADH-quinone oxidoreductase subunit F</fullName>
    </recommendedName>
</protein>
<evidence type="ECO:0000313" key="5">
    <source>
        <dbReference type="EMBL" id="NML45283.1"/>
    </source>
</evidence>
<dbReference type="GO" id="GO:0046872">
    <property type="term" value="F:metal ion binding"/>
    <property type="evidence" value="ECO:0007669"/>
    <property type="project" value="UniProtKB-KW"/>
</dbReference>
<sequence>MASRGRRKAETGPAVTVHVCTGASCVAAGAPGLLHKLPPLLGREIPVQPAGCIGRCDQAPAAMVGQFPVACATAQRVIDCVQDGSVTHEPEGYIGLSQYRAAGGYAMLEQCLKGEREARFVIAALAAAGLPAARQWRGARKQGVRLLAVDASDFRHRSRLERDPHRLLEGLLIAAWACGSASACAVLHPAWHGCRALLLQELARLQAEPPSPALPRLELRSAGDASALAQDFETLFGLRVLLEHGPEWFAATGGHGREDFQSYAN</sequence>
<dbReference type="InterPro" id="IPR037225">
    <property type="entry name" value="Nuo51_FMN-bd_sf"/>
</dbReference>
<name>A0A848H9X3_9BURK</name>
<dbReference type="Gene3D" id="3.40.50.11540">
    <property type="entry name" value="NADH-ubiquinone oxidoreductase 51kDa subunit"/>
    <property type="match status" value="1"/>
</dbReference>
<evidence type="ECO:0000256" key="4">
    <source>
        <dbReference type="ARBA" id="ARBA00023014"/>
    </source>
</evidence>
<dbReference type="SUPFAM" id="SSF52833">
    <property type="entry name" value="Thioredoxin-like"/>
    <property type="match status" value="1"/>
</dbReference>
<dbReference type="SUPFAM" id="SSF142019">
    <property type="entry name" value="Nqo1 FMN-binding domain-like"/>
    <property type="match status" value="1"/>
</dbReference>
<keyword evidence="2" id="KW-0479">Metal-binding</keyword>
<keyword evidence="4" id="KW-0411">Iron-sulfur</keyword>
<dbReference type="RefSeq" id="WP_169419364.1">
    <property type="nucleotide sequence ID" value="NZ_JABBFX010000001.1"/>
</dbReference>
<evidence type="ECO:0000313" key="6">
    <source>
        <dbReference type="Proteomes" id="UP000541185"/>
    </source>
</evidence>
<proteinExistence type="predicted"/>
<dbReference type="PROSITE" id="PS51257">
    <property type="entry name" value="PROKAR_LIPOPROTEIN"/>
    <property type="match status" value="1"/>
</dbReference>
<accession>A0A848H9X3</accession>